<dbReference type="EMBL" id="CAJNOI010000389">
    <property type="protein sequence ID" value="CAF1264862.1"/>
    <property type="molecule type" value="Genomic_DNA"/>
</dbReference>
<comment type="caution">
    <text evidence="16">The sequence shown here is derived from an EMBL/GenBank/DDBJ whole genome shotgun (WGS) entry which is preliminary data.</text>
</comment>
<organism evidence="16 19">
    <name type="scientific">Adineta steineri</name>
    <dbReference type="NCBI Taxonomy" id="433720"/>
    <lineage>
        <taxon>Eukaryota</taxon>
        <taxon>Metazoa</taxon>
        <taxon>Spiralia</taxon>
        <taxon>Gnathifera</taxon>
        <taxon>Rotifera</taxon>
        <taxon>Eurotatoria</taxon>
        <taxon>Bdelloidea</taxon>
        <taxon>Adinetida</taxon>
        <taxon>Adinetidae</taxon>
        <taxon>Adineta</taxon>
    </lineage>
</organism>
<evidence type="ECO:0000256" key="10">
    <source>
        <dbReference type="ARBA" id="ARBA00033083"/>
    </source>
</evidence>
<keyword evidence="18" id="KW-1185">Reference proteome</keyword>
<feature type="transmembrane region" description="Helical" evidence="13">
    <location>
        <begin position="7"/>
        <end position="25"/>
    </location>
</feature>
<evidence type="ECO:0000313" key="14">
    <source>
        <dbReference type="EMBL" id="CAF1249350.1"/>
    </source>
</evidence>
<dbReference type="Proteomes" id="UP000663832">
    <property type="component" value="Unassembled WGS sequence"/>
</dbReference>
<comment type="subcellular location">
    <subcellularLocation>
        <location evidence="1">Endoplasmic reticulum</location>
    </subcellularLocation>
</comment>
<evidence type="ECO:0000256" key="2">
    <source>
        <dbReference type="ARBA" id="ARBA00004922"/>
    </source>
</evidence>
<dbReference type="AlphaFoldDB" id="A0A815B2T9"/>
<evidence type="ECO:0000256" key="7">
    <source>
        <dbReference type="ARBA" id="ARBA00023277"/>
    </source>
</evidence>
<name>A0A815B2T9_9BILA</name>
<proteinExistence type="inferred from homology"/>
<keyword evidence="6" id="KW-0294">Fucose metabolism</keyword>
<comment type="catalytic activity">
    <reaction evidence="11">
        <text>L-threonyl-[protein] + GDP-beta-L-fucose = 3-O-(alpha-L-fucosyl)-L-threonyl-[protein] + GDP + H(+)</text>
        <dbReference type="Rhea" id="RHEA:70491"/>
        <dbReference type="Rhea" id="RHEA-COMP:11060"/>
        <dbReference type="Rhea" id="RHEA-COMP:17915"/>
        <dbReference type="ChEBI" id="CHEBI:15378"/>
        <dbReference type="ChEBI" id="CHEBI:30013"/>
        <dbReference type="ChEBI" id="CHEBI:57273"/>
        <dbReference type="ChEBI" id="CHEBI:58189"/>
        <dbReference type="ChEBI" id="CHEBI:189631"/>
        <dbReference type="EC" id="2.4.1.221"/>
    </reaction>
    <physiologicalReaction direction="left-to-right" evidence="11">
        <dbReference type="Rhea" id="RHEA:70492"/>
    </physiologicalReaction>
</comment>
<dbReference type="EMBL" id="CAJNOI010000368">
    <property type="protein sequence ID" value="CAF1258667.1"/>
    <property type="molecule type" value="Genomic_DNA"/>
</dbReference>
<dbReference type="GO" id="GO:0046922">
    <property type="term" value="F:peptide-O-fucosyltransferase activity"/>
    <property type="evidence" value="ECO:0007669"/>
    <property type="project" value="UniProtKB-EC"/>
</dbReference>
<keyword evidence="13" id="KW-0472">Membrane</keyword>
<evidence type="ECO:0000256" key="3">
    <source>
        <dbReference type="ARBA" id="ARBA00012196"/>
    </source>
</evidence>
<dbReference type="EMBL" id="CAJNOM010000707">
    <property type="protein sequence ID" value="CAF1546945.1"/>
    <property type="molecule type" value="Genomic_DNA"/>
</dbReference>
<dbReference type="OrthoDB" id="9995258at2759"/>
<evidence type="ECO:0000256" key="1">
    <source>
        <dbReference type="ARBA" id="ARBA00004240"/>
    </source>
</evidence>
<dbReference type="InterPro" id="IPR019378">
    <property type="entry name" value="GDP-Fuc_O-FucTrfase"/>
</dbReference>
<comment type="similarity">
    <text evidence="8">Belongs to the glycosyltransferase 68 family.</text>
</comment>
<dbReference type="EC" id="2.4.1.221" evidence="3"/>
<evidence type="ECO:0000256" key="4">
    <source>
        <dbReference type="ARBA" id="ARBA00022679"/>
    </source>
</evidence>
<keyword evidence="7" id="KW-0119">Carbohydrate metabolism</keyword>
<evidence type="ECO:0000256" key="12">
    <source>
        <dbReference type="ARBA" id="ARBA00048647"/>
    </source>
</evidence>
<evidence type="ECO:0000256" key="9">
    <source>
        <dbReference type="ARBA" id="ARBA00026232"/>
    </source>
</evidence>
<comment type="pathway">
    <text evidence="2">Protein modification; protein glycosylation.</text>
</comment>
<dbReference type="PANTHER" id="PTHR13398:SF0">
    <property type="entry name" value="GDP-FUCOSE PROTEIN O-FUCOSYLTRANSFERASE 2"/>
    <property type="match status" value="1"/>
</dbReference>
<evidence type="ECO:0000256" key="11">
    <source>
        <dbReference type="ARBA" id="ARBA00047273"/>
    </source>
</evidence>
<dbReference type="Proteomes" id="UP000663877">
    <property type="component" value="Unassembled WGS sequence"/>
</dbReference>
<dbReference type="GO" id="GO:0005783">
    <property type="term" value="C:endoplasmic reticulum"/>
    <property type="evidence" value="ECO:0007669"/>
    <property type="project" value="UniProtKB-SubCell"/>
</dbReference>
<keyword evidence="13" id="KW-1133">Transmembrane helix</keyword>
<dbReference type="PANTHER" id="PTHR13398">
    <property type="entry name" value="GDP-FUCOSE PROTEIN O-FUCOSYLTRANSFERASE 2"/>
    <property type="match status" value="1"/>
</dbReference>
<evidence type="ECO:0000256" key="6">
    <source>
        <dbReference type="ARBA" id="ARBA00023253"/>
    </source>
</evidence>
<dbReference type="Gene3D" id="3.40.50.11340">
    <property type="match status" value="1"/>
</dbReference>
<evidence type="ECO:0000313" key="17">
    <source>
        <dbReference type="EMBL" id="CAF1546945.1"/>
    </source>
</evidence>
<comment type="catalytic activity">
    <reaction evidence="12">
        <text>L-seryl-[protein] + GDP-beta-L-fucose = 3-O-(alpha-L-fucosyl)-L-seryl-[protein] + GDP + H(+)</text>
        <dbReference type="Rhea" id="RHEA:63644"/>
        <dbReference type="Rhea" id="RHEA-COMP:9863"/>
        <dbReference type="Rhea" id="RHEA-COMP:17914"/>
        <dbReference type="ChEBI" id="CHEBI:15378"/>
        <dbReference type="ChEBI" id="CHEBI:29999"/>
        <dbReference type="ChEBI" id="CHEBI:57273"/>
        <dbReference type="ChEBI" id="CHEBI:58189"/>
        <dbReference type="ChEBI" id="CHEBI:189632"/>
        <dbReference type="EC" id="2.4.1.221"/>
    </reaction>
    <physiologicalReaction direction="left-to-right" evidence="12">
        <dbReference type="Rhea" id="RHEA:63645"/>
    </physiologicalReaction>
</comment>
<evidence type="ECO:0000256" key="13">
    <source>
        <dbReference type="SAM" id="Phobius"/>
    </source>
</evidence>
<dbReference type="Pfam" id="PF10250">
    <property type="entry name" value="O-FucT"/>
    <property type="match status" value="1"/>
</dbReference>
<evidence type="ECO:0000313" key="19">
    <source>
        <dbReference type="Proteomes" id="UP000663877"/>
    </source>
</evidence>
<evidence type="ECO:0000313" key="15">
    <source>
        <dbReference type="EMBL" id="CAF1258667.1"/>
    </source>
</evidence>
<sequence>MVRNIALITLTILYTGMIIIIISLYQNNRSQLTSLLYQKFNSSNIISTKSSQYIWCVNHYGPNNQLKDFIKCCIIAKLNNYTIVIPPLYPHYGRRKTRSIQWFDEFYDLKQLNLVVNFITLDQFIAKFKTNKNKVMIDCYIRQAELISNRMWYPMNTLVSIQNYFKIKIDFYRYENISRNLNMNEILNKSKKCSSIFLHIHYTAFGQYFSSPNIYIQPIFQHLHRTPLIQRMASQLITLLPNLVVGKNHSQAKLSKLAVIHMRLGDYNVMSLSNYIQQILYLINSSAHFTHLHIMCPYLTSTNIKQLTDSLPIAFTTTQHLLNYVRFILDDYLYDVLEQEIAYQAPIFIASPWSTYSATVLIQKVYHKKGIVYVSSKKNSSRPLLVTEKKCKIFQIVYFI</sequence>
<dbReference type="Gene3D" id="3.40.50.11350">
    <property type="match status" value="1"/>
</dbReference>
<evidence type="ECO:0000256" key="5">
    <source>
        <dbReference type="ARBA" id="ARBA00022824"/>
    </source>
</evidence>
<keyword evidence="4" id="KW-0808">Transferase</keyword>
<dbReference type="EMBL" id="CAJNOM010000222">
    <property type="protein sequence ID" value="CAF1249350.1"/>
    <property type="molecule type" value="Genomic_DNA"/>
</dbReference>
<evidence type="ECO:0000313" key="18">
    <source>
        <dbReference type="Proteomes" id="UP000663832"/>
    </source>
</evidence>
<dbReference type="GO" id="GO:0006004">
    <property type="term" value="P:fucose metabolic process"/>
    <property type="evidence" value="ECO:0007669"/>
    <property type="project" value="UniProtKB-KW"/>
</dbReference>
<accession>A0A815B2T9</accession>
<evidence type="ECO:0000256" key="8">
    <source>
        <dbReference type="ARBA" id="ARBA00025803"/>
    </source>
</evidence>
<keyword evidence="13" id="KW-0812">Transmembrane</keyword>
<protein>
    <recommendedName>
        <fullName evidence="9">GDP-fucose protein O-fucosyltransferase 2</fullName>
        <ecNumber evidence="3">2.4.1.221</ecNumber>
    </recommendedName>
    <alternativeName>
        <fullName evidence="10">Peptide-O-fucosyltransferase 2</fullName>
    </alternativeName>
</protein>
<evidence type="ECO:0000313" key="16">
    <source>
        <dbReference type="EMBL" id="CAF1264862.1"/>
    </source>
</evidence>
<keyword evidence="5" id="KW-0256">Endoplasmic reticulum</keyword>
<gene>
    <name evidence="15" type="ORF">BJG266_LOCUS29999</name>
    <name evidence="16" type="ORF">BJG266_LOCUS30329</name>
    <name evidence="14" type="ORF">QVE165_LOCUS28416</name>
    <name evidence="17" type="ORF">QVE165_LOCUS46753</name>
</gene>
<dbReference type="InterPro" id="IPR045130">
    <property type="entry name" value="OFUT2-like"/>
</dbReference>
<reference evidence="16" key="1">
    <citation type="submission" date="2021-02" db="EMBL/GenBank/DDBJ databases">
        <authorList>
            <person name="Nowell W R."/>
        </authorList>
    </citation>
    <scope>NUCLEOTIDE SEQUENCE</scope>
</reference>